<dbReference type="RefSeq" id="WP_078223768.1">
    <property type="nucleotide sequence ID" value="NZ_CP019912.1"/>
</dbReference>
<keyword evidence="5" id="KW-0614">Plasmid</keyword>
<gene>
    <name evidence="5" type="ORF">B0B51_23000</name>
</gene>
<evidence type="ECO:0000256" key="2">
    <source>
        <dbReference type="RuleBase" id="RU362097"/>
    </source>
</evidence>
<dbReference type="AlphaFoldDB" id="A0A1U9VPZ2"/>
<dbReference type="InterPro" id="IPR003423">
    <property type="entry name" value="OMP_efflux"/>
</dbReference>
<dbReference type="GO" id="GO:0015562">
    <property type="term" value="F:efflux transmembrane transporter activity"/>
    <property type="evidence" value="ECO:0007669"/>
    <property type="project" value="InterPro"/>
</dbReference>
<dbReference type="Gene3D" id="1.20.1600.10">
    <property type="entry name" value="Outer membrane efflux proteins (OEP)"/>
    <property type="match status" value="1"/>
</dbReference>
<keyword evidence="2" id="KW-0472">Membrane</keyword>
<comment type="similarity">
    <text evidence="1 2">Belongs to the outer membrane factor (OMF) (TC 1.B.17) family.</text>
</comment>
<evidence type="ECO:0000256" key="3">
    <source>
        <dbReference type="SAM" id="Coils"/>
    </source>
</evidence>
<evidence type="ECO:0000256" key="1">
    <source>
        <dbReference type="ARBA" id="ARBA00007613"/>
    </source>
</evidence>
<dbReference type="NCBIfam" id="TIGR01845">
    <property type="entry name" value="outer_NodT"/>
    <property type="match status" value="1"/>
</dbReference>
<reference evidence="5 6" key="1">
    <citation type="submission" date="2017-02" db="EMBL/GenBank/DDBJ databases">
        <title>Blood Disease Bacterium A2-HR MARDI.</title>
        <authorList>
            <person name="Badrun R."/>
            <person name="Abu Bakar N."/>
            <person name="Laboh R."/>
        </authorList>
    </citation>
    <scope>NUCLEOTIDE SEQUENCE [LARGE SCALE GENOMIC DNA]</scope>
    <source>
        <strain evidence="5 6">A2-HR MARDI</strain>
        <plasmid evidence="6">Plasmid</plasmid>
    </source>
</reference>
<name>A0A1U9VPZ2_9RALS</name>
<dbReference type="InterPro" id="IPR010131">
    <property type="entry name" value="MdtP/NodT-like"/>
</dbReference>
<dbReference type="PANTHER" id="PTHR30203:SF33">
    <property type="entry name" value="BLR4455 PROTEIN"/>
    <property type="match status" value="1"/>
</dbReference>
<protein>
    <submittedName>
        <fullName evidence="5">Histidine kinase</fullName>
    </submittedName>
</protein>
<dbReference type="Proteomes" id="UP000189628">
    <property type="component" value="Plasmid unnamed"/>
</dbReference>
<comment type="subcellular location">
    <subcellularLocation>
        <location evidence="2">Cell membrane</location>
        <topology evidence="2">Lipid-anchor</topology>
    </subcellularLocation>
</comment>
<dbReference type="GO" id="GO:0005886">
    <property type="term" value="C:plasma membrane"/>
    <property type="evidence" value="ECO:0007669"/>
    <property type="project" value="UniProtKB-SubCell"/>
</dbReference>
<sequence>MPATPACGRAPRSVPMRLVALAATSLLASACAVGPDFRTPAAPTASGYTEQPLPAQTAAAPTTGGEAQRFVSGMKVSEQWWQAFQSDKLNKVIADAFAASPTLAAAQAALRQAHQQMRAQEGAYFPLLQGTYQPSRQRNAVGTISPTLASGDAIYSLHTAQLTVTYTLDVFGVNRRQVESLRAARDAQYFQLQAAYLTLASNIVVAAVQEASLRAQIEAQQRVVEINTQLLDNLRQQFKFGAVTGLDVAAAQTQLAQAEQTLPTLQKQLALQRDLLAALAGRLPSEGVGETFTFADFTLPQDLPVSLPSELVRQRPDVRAAEAQLHAATAQVGVAIGNMLPQLTLSGTKGGTATVFSQMFRDGNIFWSLVGGVAQTFFDGGTLLAKKRAADAGVDQAEAQYRGTVITAFQNVADTLHALDADANVLKAALKSEQAAHTTLDITTRQMGLGYVNVLAVLNAEQAYQTATQATITARASRFADTAALFQAVGGGWWNRPEGAVAMEPAAAH</sequence>
<feature type="region of interest" description="Disordered" evidence="4">
    <location>
        <begin position="42"/>
        <end position="64"/>
    </location>
</feature>
<evidence type="ECO:0000313" key="6">
    <source>
        <dbReference type="Proteomes" id="UP000189628"/>
    </source>
</evidence>
<feature type="coiled-coil region" evidence="3">
    <location>
        <begin position="248"/>
        <end position="275"/>
    </location>
</feature>
<keyword evidence="3" id="KW-0175">Coiled coil</keyword>
<keyword evidence="2" id="KW-0812">Transmembrane</keyword>
<evidence type="ECO:0000256" key="4">
    <source>
        <dbReference type="SAM" id="MobiDB-lite"/>
    </source>
</evidence>
<feature type="chain" id="PRO_5011826060" evidence="2">
    <location>
        <begin position="31"/>
        <end position="509"/>
    </location>
</feature>
<dbReference type="Pfam" id="PF02321">
    <property type="entry name" value="OEP"/>
    <property type="match status" value="2"/>
</dbReference>
<keyword evidence="5" id="KW-0808">Transferase</keyword>
<feature type="compositionally biased region" description="Low complexity" evidence="4">
    <location>
        <begin position="49"/>
        <end position="64"/>
    </location>
</feature>
<dbReference type="PANTHER" id="PTHR30203">
    <property type="entry name" value="OUTER MEMBRANE CATION EFFLUX PROTEIN"/>
    <property type="match status" value="1"/>
</dbReference>
<keyword evidence="2" id="KW-0564">Palmitate</keyword>
<accession>A0A1U9VPZ2</accession>
<dbReference type="GO" id="GO:0016301">
    <property type="term" value="F:kinase activity"/>
    <property type="evidence" value="ECO:0007669"/>
    <property type="project" value="UniProtKB-KW"/>
</dbReference>
<evidence type="ECO:0000313" key="5">
    <source>
        <dbReference type="EMBL" id="AQW32656.1"/>
    </source>
</evidence>
<keyword evidence="2" id="KW-1134">Transmembrane beta strand</keyword>
<geneLocation type="plasmid" evidence="5">
    <name>unnamed</name>
</geneLocation>
<keyword evidence="2" id="KW-0449">Lipoprotein</keyword>
<keyword evidence="2" id="KW-0732">Signal</keyword>
<organism evidence="5 6">
    <name type="scientific">blood disease bacterium A2-HR MARDI</name>
    <dbReference type="NCBI Taxonomy" id="1944648"/>
    <lineage>
        <taxon>Bacteria</taxon>
        <taxon>Pseudomonadati</taxon>
        <taxon>Pseudomonadota</taxon>
        <taxon>Betaproteobacteria</taxon>
        <taxon>Burkholderiales</taxon>
        <taxon>Burkholderiaceae</taxon>
        <taxon>Ralstonia</taxon>
        <taxon>Ralstonia solanacearum species complex</taxon>
    </lineage>
</organism>
<proteinExistence type="inferred from homology"/>
<dbReference type="Gene3D" id="2.20.200.10">
    <property type="entry name" value="Outer membrane efflux proteins (OEP)"/>
    <property type="match status" value="1"/>
</dbReference>
<feature type="signal peptide" evidence="2">
    <location>
        <begin position="1"/>
        <end position="30"/>
    </location>
</feature>
<keyword evidence="5" id="KW-0418">Kinase</keyword>
<dbReference type="EMBL" id="CP019912">
    <property type="protein sequence ID" value="AQW32656.1"/>
    <property type="molecule type" value="Genomic_DNA"/>
</dbReference>
<dbReference type="SUPFAM" id="SSF56954">
    <property type="entry name" value="Outer membrane efflux proteins (OEP)"/>
    <property type="match status" value="1"/>
</dbReference>